<feature type="transmembrane region" description="Helical" evidence="1">
    <location>
        <begin position="55"/>
        <end position="78"/>
    </location>
</feature>
<evidence type="ECO:0000256" key="1">
    <source>
        <dbReference type="SAM" id="Phobius"/>
    </source>
</evidence>
<dbReference type="Proteomes" id="UP000642144">
    <property type="component" value="Unassembled WGS sequence"/>
</dbReference>
<evidence type="ECO:0000313" key="3">
    <source>
        <dbReference type="Proteomes" id="UP000642144"/>
    </source>
</evidence>
<keyword evidence="1" id="KW-0472">Membrane</keyword>
<dbReference type="EMBL" id="WWCT01000005">
    <property type="protein sequence ID" value="MYN26459.1"/>
    <property type="molecule type" value="Genomic_DNA"/>
</dbReference>
<protein>
    <recommendedName>
        <fullName evidence="4">Hemolysin XhlA</fullName>
    </recommendedName>
</protein>
<name>A0ABW9VY21_9BURK</name>
<dbReference type="RefSeq" id="WP_161054481.1">
    <property type="nucleotide sequence ID" value="NZ_WWCT01000005.1"/>
</dbReference>
<keyword evidence="1" id="KW-0812">Transmembrane</keyword>
<reference evidence="2 3" key="1">
    <citation type="submission" date="2019-12" db="EMBL/GenBank/DDBJ databases">
        <title>Novel species isolated from a subtropical stream in China.</title>
        <authorList>
            <person name="Lu H."/>
        </authorList>
    </citation>
    <scope>NUCLEOTIDE SEQUENCE [LARGE SCALE GENOMIC DNA]</scope>
    <source>
        <strain evidence="2 3">CY42W</strain>
    </source>
</reference>
<evidence type="ECO:0000313" key="2">
    <source>
        <dbReference type="EMBL" id="MYN26459.1"/>
    </source>
</evidence>
<evidence type="ECO:0008006" key="4">
    <source>
        <dbReference type="Google" id="ProtNLM"/>
    </source>
</evidence>
<accession>A0ABW9VY21</accession>
<keyword evidence="3" id="KW-1185">Reference proteome</keyword>
<proteinExistence type="predicted"/>
<organism evidence="2 3">
    <name type="scientific">Duganella levis</name>
    <dbReference type="NCBI Taxonomy" id="2692169"/>
    <lineage>
        <taxon>Bacteria</taxon>
        <taxon>Pseudomonadati</taxon>
        <taxon>Pseudomonadota</taxon>
        <taxon>Betaproteobacteria</taxon>
        <taxon>Burkholderiales</taxon>
        <taxon>Oxalobacteraceae</taxon>
        <taxon>Telluria group</taxon>
        <taxon>Duganella</taxon>
    </lineage>
</organism>
<keyword evidence="1" id="KW-1133">Transmembrane helix</keyword>
<comment type="caution">
    <text evidence="2">The sequence shown here is derived from an EMBL/GenBank/DDBJ whole genome shotgun (WGS) entry which is preliminary data.</text>
</comment>
<gene>
    <name evidence="2" type="ORF">GTP69_08570</name>
</gene>
<sequence>MVEIEERVGKLEFFAEEVKQRLSRIEARLDVIDAQLTHLATKADLAGLETRLIKWFIVTAFAITTVMSGVAVAVAKLIH</sequence>